<keyword evidence="4" id="KW-1185">Reference proteome</keyword>
<feature type="compositionally biased region" description="Polar residues" evidence="1">
    <location>
        <begin position="29"/>
        <end position="42"/>
    </location>
</feature>
<evidence type="ECO:0000313" key="4">
    <source>
        <dbReference type="Proteomes" id="UP000332933"/>
    </source>
</evidence>
<name>A0A485L0Z5_9STRA</name>
<evidence type="ECO:0000256" key="1">
    <source>
        <dbReference type="SAM" id="MobiDB-lite"/>
    </source>
</evidence>
<dbReference type="AlphaFoldDB" id="A0A485L0Z5"/>
<reference evidence="2" key="2">
    <citation type="submission" date="2019-06" db="EMBL/GenBank/DDBJ databases">
        <title>Genomics analysis of Aphanomyces spp. identifies a new class of oomycete effector associated with host adaptation.</title>
        <authorList>
            <person name="Gaulin E."/>
        </authorList>
    </citation>
    <scope>NUCLEOTIDE SEQUENCE</scope>
    <source>
        <strain evidence="2">CBS 578.67</strain>
    </source>
</reference>
<evidence type="ECO:0000313" key="3">
    <source>
        <dbReference type="EMBL" id="VFT91052.1"/>
    </source>
</evidence>
<feature type="compositionally biased region" description="Basic and acidic residues" evidence="1">
    <location>
        <begin position="61"/>
        <end position="72"/>
    </location>
</feature>
<accession>A0A485L0Z5</accession>
<gene>
    <name evidence="3" type="primary">Aste57867_14227</name>
    <name evidence="2" type="ORF">As57867_014176</name>
    <name evidence="3" type="ORF">ASTE57867_14227</name>
</gene>
<protein>
    <submittedName>
        <fullName evidence="3">Aste57867_14227 protein</fullName>
    </submittedName>
</protein>
<proteinExistence type="predicted"/>
<evidence type="ECO:0000313" key="2">
    <source>
        <dbReference type="EMBL" id="KAF0694921.1"/>
    </source>
</evidence>
<sequence>MQGSKNEGNGDISAARDARQRQGSLALEDTTSLSGGSSQDEANPTRERSTHRSSKGRPVLPHKDDSVDAGLDLKKRNRALKTQRQRELRAQERATTAALAHQVTALRLRLDEIKLYSTTQSALLWDQMARALLEAKEDACVENRTLRRQAQQWRALVHTMAAWVHTMTTSTLLVRVPPLPRRSVHGLQRHAPHATVSTWRDVTLLAHPASRQLGKAWITEHMMRNKDAMFARYPFPKDTPYSFSIDVDDLDDPATMTYIVRSQFECALPWAQCAKQQCTILGATLTQATTSFQPVLVPSHNLVCDDDAYVAAAVLLPTLQEETETTNLHRVVSAHGDVIHLLCGRHINDKDGGGVAVLVARQVHHDERWDTSESQRDCMAWIEVTARSPTHSCVRMLYRTTPRWTRARGLASLDDEAALWGCDLQGMRHDAGKATRFRAHVTDHTAAWMATAEAR</sequence>
<reference evidence="3 4" key="1">
    <citation type="submission" date="2019-03" db="EMBL/GenBank/DDBJ databases">
        <authorList>
            <person name="Gaulin E."/>
            <person name="Dumas B."/>
        </authorList>
    </citation>
    <scope>NUCLEOTIDE SEQUENCE [LARGE SCALE GENOMIC DNA]</scope>
    <source>
        <strain evidence="3">CBS 568.67</strain>
    </source>
</reference>
<dbReference type="EMBL" id="VJMH01005531">
    <property type="protein sequence ID" value="KAF0694921.1"/>
    <property type="molecule type" value="Genomic_DNA"/>
</dbReference>
<feature type="region of interest" description="Disordered" evidence="1">
    <location>
        <begin position="1"/>
        <end position="72"/>
    </location>
</feature>
<dbReference type="EMBL" id="CAADRA010005552">
    <property type="protein sequence ID" value="VFT91052.1"/>
    <property type="molecule type" value="Genomic_DNA"/>
</dbReference>
<organism evidence="3 4">
    <name type="scientific">Aphanomyces stellatus</name>
    <dbReference type="NCBI Taxonomy" id="120398"/>
    <lineage>
        <taxon>Eukaryota</taxon>
        <taxon>Sar</taxon>
        <taxon>Stramenopiles</taxon>
        <taxon>Oomycota</taxon>
        <taxon>Saprolegniomycetes</taxon>
        <taxon>Saprolegniales</taxon>
        <taxon>Verrucalvaceae</taxon>
        <taxon>Aphanomyces</taxon>
    </lineage>
</organism>
<dbReference type="Proteomes" id="UP000332933">
    <property type="component" value="Unassembled WGS sequence"/>
</dbReference>